<dbReference type="Proteomes" id="UP000307517">
    <property type="component" value="Unassembled WGS sequence"/>
</dbReference>
<dbReference type="GO" id="GO:0016787">
    <property type="term" value="F:hydrolase activity"/>
    <property type="evidence" value="ECO:0007669"/>
    <property type="project" value="UniProtKB-KW"/>
</dbReference>
<sequence>MKIAKLNNHPYLITSASTAQPITNAADVLTALTHRDTLTFGSEINFKPEQLEAPVAASSQIFAIGMNFLDHSQEIHIKLPEVPSVFTKFSSSLAGPTSTIPIRGPKTDWETELVVLIGKGGRNITEADALKHVAGFLVGEDFSDRAVQFANAEPQFSLAKSFQNYSPIGPWVTSTDAITNLDQLQITTTVNGHIMQQAKLDQLIFKVPALIHYLAGIVALQPGDLIFTGTPSGTGVGRDPQIFLQPGDHVTAAISQLGALNLTMATTQN</sequence>
<dbReference type="RefSeq" id="WP_005689351.1">
    <property type="nucleotide sequence ID" value="NZ_CABFNI010000033.1"/>
</dbReference>
<dbReference type="GO" id="GO:0046872">
    <property type="term" value="F:metal ion binding"/>
    <property type="evidence" value="ECO:0007669"/>
    <property type="project" value="UniProtKB-KW"/>
</dbReference>
<comment type="caution">
    <text evidence="4">The sequence shown here is derived from an EMBL/GenBank/DDBJ whole genome shotgun (WGS) entry which is preliminary data.</text>
</comment>
<comment type="similarity">
    <text evidence="1">Belongs to the FAH family.</text>
</comment>
<dbReference type="AlphaFoldDB" id="A0A508Z3S0"/>
<evidence type="ECO:0000313" key="4">
    <source>
        <dbReference type="EMBL" id="NZA04415.1"/>
    </source>
</evidence>
<evidence type="ECO:0000313" key="5">
    <source>
        <dbReference type="EMBL" id="THC80263.1"/>
    </source>
</evidence>
<gene>
    <name evidence="5" type="ORF">E6L36_07550</name>
    <name evidence="4" type="ORF">H0N82_04645</name>
</gene>
<evidence type="ECO:0000256" key="1">
    <source>
        <dbReference type="ARBA" id="ARBA00010211"/>
    </source>
</evidence>
<dbReference type="EMBL" id="SSHM01000001">
    <property type="protein sequence ID" value="THC80263.1"/>
    <property type="molecule type" value="Genomic_DNA"/>
</dbReference>
<dbReference type="InterPro" id="IPR051121">
    <property type="entry name" value="FAH"/>
</dbReference>
<dbReference type="Gene3D" id="3.90.850.10">
    <property type="entry name" value="Fumarylacetoacetase-like, C-terminal domain"/>
    <property type="match status" value="1"/>
</dbReference>
<feature type="domain" description="Fumarylacetoacetase-like C-terminal" evidence="3">
    <location>
        <begin position="61"/>
        <end position="263"/>
    </location>
</feature>
<dbReference type="InterPro" id="IPR036663">
    <property type="entry name" value="Fumarylacetoacetase_C_sf"/>
</dbReference>
<protein>
    <submittedName>
        <fullName evidence="5">FAA hydrolase family protein</fullName>
    </submittedName>
    <submittedName>
        <fullName evidence="4">Fumarylacetoacetate hydrolase family protein</fullName>
    </submittedName>
</protein>
<dbReference type="InterPro" id="IPR011234">
    <property type="entry name" value="Fumarylacetoacetase-like_C"/>
</dbReference>
<keyword evidence="4" id="KW-0378">Hydrolase</keyword>
<dbReference type="SUPFAM" id="SSF56529">
    <property type="entry name" value="FAH"/>
    <property type="match status" value="1"/>
</dbReference>
<evidence type="ECO:0000259" key="3">
    <source>
        <dbReference type="Pfam" id="PF01557"/>
    </source>
</evidence>
<reference evidence="4 7" key="2">
    <citation type="submission" date="2020-07" db="EMBL/GenBank/DDBJ databases">
        <title>Organ Donor 1.</title>
        <authorList>
            <person name="Marsh A.J."/>
            <person name="Azcarate-Peril M.A."/>
        </authorList>
    </citation>
    <scope>NUCLEOTIDE SEQUENCE [LARGE SCALE GENOMIC DNA]</scope>
    <source>
        <strain evidence="4 7">AMC0712</strain>
    </source>
</reference>
<proteinExistence type="inferred from homology"/>
<dbReference type="Proteomes" id="UP000552935">
    <property type="component" value="Unassembled WGS sequence"/>
</dbReference>
<organism evidence="4 7">
    <name type="scientific">Lacticaseibacillus rhamnosus</name>
    <name type="common">Lactobacillus rhamnosus</name>
    <dbReference type="NCBI Taxonomy" id="47715"/>
    <lineage>
        <taxon>Bacteria</taxon>
        <taxon>Bacillati</taxon>
        <taxon>Bacillota</taxon>
        <taxon>Bacilli</taxon>
        <taxon>Lactobacillales</taxon>
        <taxon>Lactobacillaceae</taxon>
        <taxon>Lacticaseibacillus</taxon>
    </lineage>
</organism>
<evidence type="ECO:0000313" key="7">
    <source>
        <dbReference type="Proteomes" id="UP000552935"/>
    </source>
</evidence>
<evidence type="ECO:0000313" key="6">
    <source>
        <dbReference type="Proteomes" id="UP000307517"/>
    </source>
</evidence>
<keyword evidence="2" id="KW-0479">Metal-binding</keyword>
<dbReference type="GO" id="GO:0044281">
    <property type="term" value="P:small molecule metabolic process"/>
    <property type="evidence" value="ECO:0007669"/>
    <property type="project" value="UniProtKB-ARBA"/>
</dbReference>
<dbReference type="PANTHER" id="PTHR42796">
    <property type="entry name" value="FUMARYLACETOACETATE HYDROLASE DOMAIN-CONTAINING PROTEIN 2A-RELATED"/>
    <property type="match status" value="1"/>
</dbReference>
<dbReference type="PANTHER" id="PTHR42796:SF4">
    <property type="entry name" value="FUMARYLACETOACETATE HYDROLASE DOMAIN-CONTAINING PROTEIN 2A"/>
    <property type="match status" value="1"/>
</dbReference>
<accession>A0A508Z3S0</accession>
<dbReference type="EMBL" id="JACCKI010000002">
    <property type="protein sequence ID" value="NZA04415.1"/>
    <property type="molecule type" value="Genomic_DNA"/>
</dbReference>
<evidence type="ECO:0000256" key="2">
    <source>
        <dbReference type="ARBA" id="ARBA00022723"/>
    </source>
</evidence>
<dbReference type="Pfam" id="PF01557">
    <property type="entry name" value="FAA_hydrolase"/>
    <property type="match status" value="1"/>
</dbReference>
<reference evidence="5 6" key="1">
    <citation type="submission" date="2019-04" db="EMBL/GenBank/DDBJ databases">
        <title>Genome Announcement to Ensure Probiotic Safety of Lactobacillus rhamnosus UBLR-58.</title>
        <authorList>
            <person name="Sulthana A."/>
            <person name="Lakshmi S.G."/>
            <person name="Madempudi R.S."/>
        </authorList>
    </citation>
    <scope>NUCLEOTIDE SEQUENCE [LARGE SCALE GENOMIC DNA]</scope>
    <source>
        <strain evidence="5 6">UBLR-58</strain>
    </source>
</reference>
<name>A0A508Z3S0_LACRH</name>